<dbReference type="EMBL" id="CAUYUJ010020462">
    <property type="protein sequence ID" value="CAK0898341.1"/>
    <property type="molecule type" value="Genomic_DNA"/>
</dbReference>
<keyword evidence="7" id="KW-1185">Reference proteome</keyword>
<proteinExistence type="predicted"/>
<accession>A0ABN9XFJ7</accession>
<dbReference type="InterPro" id="IPR050186">
    <property type="entry name" value="TPT_transporter"/>
</dbReference>
<keyword evidence="3 5" id="KW-1133">Transmembrane helix</keyword>
<feature type="transmembrane region" description="Helical" evidence="5">
    <location>
        <begin position="12"/>
        <end position="33"/>
    </location>
</feature>
<organism evidence="6 7">
    <name type="scientific">Prorocentrum cordatum</name>
    <dbReference type="NCBI Taxonomy" id="2364126"/>
    <lineage>
        <taxon>Eukaryota</taxon>
        <taxon>Sar</taxon>
        <taxon>Alveolata</taxon>
        <taxon>Dinophyceae</taxon>
        <taxon>Prorocentrales</taxon>
        <taxon>Prorocentraceae</taxon>
        <taxon>Prorocentrum</taxon>
    </lineage>
</organism>
<feature type="transmembrane region" description="Helical" evidence="5">
    <location>
        <begin position="94"/>
        <end position="111"/>
    </location>
</feature>
<evidence type="ECO:0000256" key="4">
    <source>
        <dbReference type="ARBA" id="ARBA00023136"/>
    </source>
</evidence>
<dbReference type="PANTHER" id="PTHR11132">
    <property type="entry name" value="SOLUTE CARRIER FAMILY 35"/>
    <property type="match status" value="1"/>
</dbReference>
<feature type="transmembrane region" description="Helical" evidence="5">
    <location>
        <begin position="123"/>
        <end position="143"/>
    </location>
</feature>
<evidence type="ECO:0000313" key="7">
    <source>
        <dbReference type="Proteomes" id="UP001189429"/>
    </source>
</evidence>
<feature type="transmembrane region" description="Helical" evidence="5">
    <location>
        <begin position="63"/>
        <end position="82"/>
    </location>
</feature>
<gene>
    <name evidence="6" type="ORF">PCOR1329_LOCUS76240</name>
</gene>
<feature type="transmembrane region" description="Helical" evidence="5">
    <location>
        <begin position="163"/>
        <end position="183"/>
    </location>
</feature>
<evidence type="ECO:0000256" key="3">
    <source>
        <dbReference type="ARBA" id="ARBA00022989"/>
    </source>
</evidence>
<evidence type="ECO:0000313" key="6">
    <source>
        <dbReference type="EMBL" id="CAK0898341.1"/>
    </source>
</evidence>
<name>A0ABN9XFJ7_9DINO</name>
<keyword evidence="4 5" id="KW-0472">Membrane</keyword>
<comment type="caution">
    <text evidence="6">The sequence shown here is derived from an EMBL/GenBank/DDBJ whole genome shotgun (WGS) entry which is preliminary data.</text>
</comment>
<keyword evidence="2 5" id="KW-0812">Transmembrane</keyword>
<evidence type="ECO:0000256" key="5">
    <source>
        <dbReference type="SAM" id="Phobius"/>
    </source>
</evidence>
<feature type="transmembrane region" description="Helical" evidence="5">
    <location>
        <begin position="39"/>
        <end position="56"/>
    </location>
</feature>
<evidence type="ECO:0000256" key="1">
    <source>
        <dbReference type="ARBA" id="ARBA00004141"/>
    </source>
</evidence>
<sequence length="235" mass="24417">MSTTRGAILKVAVPLSIASNASMFLGTSAYMYIPVPLVQILKSVTLVEVMVIGWLMGTEEPSALLATAVCTIVVGISCSVGYGGTAGGSQGLGTFAYGVFIMLLASSSEAIKSVLSQVSIERLAFFDSIYWCSPVMTAIGFALSAALELPTMLGSTEWTPRLLLALASSFVLGGIVSFAGFWLTKLVGGLAMKVLVNARNVGFVLFSVVAFGEECTAAQYVGYPVALPRVSATVA</sequence>
<reference evidence="6" key="1">
    <citation type="submission" date="2023-10" db="EMBL/GenBank/DDBJ databases">
        <authorList>
            <person name="Chen Y."/>
            <person name="Shah S."/>
            <person name="Dougan E. K."/>
            <person name="Thang M."/>
            <person name="Chan C."/>
        </authorList>
    </citation>
    <scope>NUCLEOTIDE SEQUENCE [LARGE SCALE GENOMIC DNA]</scope>
</reference>
<comment type="subcellular location">
    <subcellularLocation>
        <location evidence="1">Membrane</location>
        <topology evidence="1">Multi-pass membrane protein</topology>
    </subcellularLocation>
</comment>
<dbReference type="Proteomes" id="UP001189429">
    <property type="component" value="Unassembled WGS sequence"/>
</dbReference>
<evidence type="ECO:0000256" key="2">
    <source>
        <dbReference type="ARBA" id="ARBA00022692"/>
    </source>
</evidence>
<protein>
    <recommendedName>
        <fullName evidence="8">Sugar phosphate transporter domain-containing protein</fullName>
    </recommendedName>
</protein>
<evidence type="ECO:0008006" key="8">
    <source>
        <dbReference type="Google" id="ProtNLM"/>
    </source>
</evidence>